<sequence length="98" mass="11011">MTTRVPPSRRCHLKSVLAGPDAVSITSKPYPPTYRRTGHRHPCDQPCDSRLSTRSSRPSSAAALSRRSRSFSTTISFSESRYCSLVRSFCIRHMVSHT</sequence>
<dbReference type="EMBL" id="VYYT01000776">
    <property type="protein sequence ID" value="KAK2729747.1"/>
    <property type="molecule type" value="Genomic_DNA"/>
</dbReference>
<proteinExistence type="predicted"/>
<feature type="compositionally biased region" description="Low complexity" evidence="1">
    <location>
        <begin position="49"/>
        <end position="65"/>
    </location>
</feature>
<gene>
    <name evidence="2" type="ORF">CKAH01_02721</name>
</gene>
<accession>A0AAD9XYR7</accession>
<evidence type="ECO:0000313" key="3">
    <source>
        <dbReference type="Proteomes" id="UP001281614"/>
    </source>
</evidence>
<organism evidence="2 3">
    <name type="scientific">Colletotrichum kahawae</name>
    <name type="common">Coffee berry disease fungus</name>
    <dbReference type="NCBI Taxonomy" id="34407"/>
    <lineage>
        <taxon>Eukaryota</taxon>
        <taxon>Fungi</taxon>
        <taxon>Dikarya</taxon>
        <taxon>Ascomycota</taxon>
        <taxon>Pezizomycotina</taxon>
        <taxon>Sordariomycetes</taxon>
        <taxon>Hypocreomycetidae</taxon>
        <taxon>Glomerellales</taxon>
        <taxon>Glomerellaceae</taxon>
        <taxon>Colletotrichum</taxon>
        <taxon>Colletotrichum gloeosporioides species complex</taxon>
    </lineage>
</organism>
<dbReference type="AlphaFoldDB" id="A0AAD9XYR7"/>
<evidence type="ECO:0000313" key="2">
    <source>
        <dbReference type="EMBL" id="KAK2729747.1"/>
    </source>
</evidence>
<keyword evidence="3" id="KW-1185">Reference proteome</keyword>
<reference evidence="2" key="1">
    <citation type="submission" date="2023-02" db="EMBL/GenBank/DDBJ databases">
        <title>Colletotrichum kahawae CIFC_Que2 genome sequencing and assembly.</title>
        <authorList>
            <person name="Baroncelli R."/>
        </authorList>
    </citation>
    <scope>NUCLEOTIDE SEQUENCE</scope>
    <source>
        <strain evidence="2">CIFC_Que2</strain>
    </source>
</reference>
<dbReference type="Proteomes" id="UP001281614">
    <property type="component" value="Unassembled WGS sequence"/>
</dbReference>
<evidence type="ECO:0000256" key="1">
    <source>
        <dbReference type="SAM" id="MobiDB-lite"/>
    </source>
</evidence>
<protein>
    <submittedName>
        <fullName evidence="2">Uncharacterized protein</fullName>
    </submittedName>
</protein>
<comment type="caution">
    <text evidence="2">The sequence shown here is derived from an EMBL/GenBank/DDBJ whole genome shotgun (WGS) entry which is preliminary data.</text>
</comment>
<feature type="region of interest" description="Disordered" evidence="1">
    <location>
        <begin position="22"/>
        <end position="65"/>
    </location>
</feature>
<name>A0AAD9XYR7_COLKA</name>